<feature type="transmembrane region" description="Helical" evidence="1">
    <location>
        <begin position="12"/>
        <end position="36"/>
    </location>
</feature>
<evidence type="ECO:0000256" key="1">
    <source>
        <dbReference type="SAM" id="Phobius"/>
    </source>
</evidence>
<gene>
    <name evidence="2" type="ORF">A2811_00705</name>
</gene>
<dbReference type="EMBL" id="MEZZ01000039">
    <property type="protein sequence ID" value="OGD68116.1"/>
    <property type="molecule type" value="Genomic_DNA"/>
</dbReference>
<evidence type="ECO:0000313" key="2">
    <source>
        <dbReference type="EMBL" id="OGD68116.1"/>
    </source>
</evidence>
<dbReference type="AlphaFoldDB" id="A0A1F5ELM9"/>
<protein>
    <submittedName>
        <fullName evidence="2">Uncharacterized protein</fullName>
    </submittedName>
</protein>
<name>A0A1F5ELM9_9BACT</name>
<feature type="transmembrane region" description="Helical" evidence="1">
    <location>
        <begin position="62"/>
        <end position="78"/>
    </location>
</feature>
<organism evidence="2 3">
    <name type="scientific">Candidatus Campbellbacteria bacterium RIFCSPHIGHO2_01_FULL_34_10</name>
    <dbReference type="NCBI Taxonomy" id="1797577"/>
    <lineage>
        <taxon>Bacteria</taxon>
        <taxon>Candidatus Campbelliibacteriota</taxon>
    </lineage>
</organism>
<proteinExistence type="predicted"/>
<sequence length="92" mass="10643">MVINILIFSQILFYLSVSFAVIILGVLTIIIFYHLIKVARSLDKISENIEEMSEDLSDNLEYVLKTLATLPILSFFFKKKEESVKNKKKSKK</sequence>
<reference evidence="2 3" key="1">
    <citation type="journal article" date="2016" name="Nat. Commun.">
        <title>Thousands of microbial genomes shed light on interconnected biogeochemical processes in an aquifer system.</title>
        <authorList>
            <person name="Anantharaman K."/>
            <person name="Brown C.T."/>
            <person name="Hug L.A."/>
            <person name="Sharon I."/>
            <person name="Castelle C.J."/>
            <person name="Probst A.J."/>
            <person name="Thomas B.C."/>
            <person name="Singh A."/>
            <person name="Wilkins M.J."/>
            <person name="Karaoz U."/>
            <person name="Brodie E.L."/>
            <person name="Williams K.H."/>
            <person name="Hubbard S.S."/>
            <person name="Banfield J.F."/>
        </authorList>
    </citation>
    <scope>NUCLEOTIDE SEQUENCE [LARGE SCALE GENOMIC DNA]</scope>
</reference>
<keyword evidence="1" id="KW-0472">Membrane</keyword>
<keyword evidence="1" id="KW-1133">Transmembrane helix</keyword>
<keyword evidence="1" id="KW-0812">Transmembrane</keyword>
<comment type="caution">
    <text evidence="2">The sequence shown here is derived from an EMBL/GenBank/DDBJ whole genome shotgun (WGS) entry which is preliminary data.</text>
</comment>
<evidence type="ECO:0000313" key="3">
    <source>
        <dbReference type="Proteomes" id="UP000186670"/>
    </source>
</evidence>
<dbReference type="Proteomes" id="UP000186670">
    <property type="component" value="Unassembled WGS sequence"/>
</dbReference>
<accession>A0A1F5ELM9</accession>